<comment type="caution">
    <text evidence="2">The sequence shown here is derived from an EMBL/GenBank/DDBJ whole genome shotgun (WGS) entry which is preliminary data.</text>
</comment>
<evidence type="ECO:0000256" key="1">
    <source>
        <dbReference type="SAM" id="MobiDB-lite"/>
    </source>
</evidence>
<keyword evidence="3" id="KW-1185">Reference proteome</keyword>
<feature type="compositionally biased region" description="Pro residues" evidence="1">
    <location>
        <begin position="430"/>
        <end position="439"/>
    </location>
</feature>
<sequence>MEKAPPEFRAEYERLKTVYDPASGKSIAEILGNTRGDVFVVHESGGYTMTFWGGWICGYDHTGRFPLVYSYGPIYELHNRLGGLGGCFGRPITSVTDLPDGSKCCITEGGHIHSMGGVAEPYPAERCIVPYKPVAPPRPFGIGPGGLPALFHQRWVELSTVRHPSGKMIVEMLGLPRDLSDNACGGQKFRFDGGHLVNINNQSLPYVIYGEIWYLWKSLGTTDSGWGRPLTDEQELEDGGRCSVFEGGHIHSYGGIAQGFPAERCTARYKPVTRAVVWNQMPPSFQRKWSQFAVMIQPLARKSVVQLLGEPWHRLNDNPKKPGQYFHFLAGLLVSLDNTEAPQGGRQAYIPPARSDLPFELTQPFAIYGPIYEFFRKEQGLEGRLGRPLCDEQDLGDGGRCQIFEGGHVHMYNGIAQDASPQTCTAPYQPQGPPPPPSSVSPNPNFPSTGAMHHQPDWSQSGGGYGEGGHYGSGYQPTAQPQIYGQNNGQSGQTCGKETWWLLVLPDRHRSEPGARGVWPLVRLRYDWA</sequence>
<feature type="compositionally biased region" description="Polar residues" evidence="1">
    <location>
        <begin position="476"/>
        <end position="491"/>
    </location>
</feature>
<feature type="compositionally biased region" description="Gly residues" evidence="1">
    <location>
        <begin position="461"/>
        <end position="472"/>
    </location>
</feature>
<evidence type="ECO:0000313" key="2">
    <source>
        <dbReference type="EMBL" id="PPQ65753.1"/>
    </source>
</evidence>
<protein>
    <submittedName>
        <fullName evidence="2">Uncharacterized protein</fullName>
    </submittedName>
</protein>
<reference evidence="2 3" key="1">
    <citation type="journal article" date="2018" name="Evol. Lett.">
        <title>Horizontal gene cluster transfer increased hallucinogenic mushroom diversity.</title>
        <authorList>
            <person name="Reynolds H.T."/>
            <person name="Vijayakumar V."/>
            <person name="Gluck-Thaler E."/>
            <person name="Korotkin H.B."/>
            <person name="Matheny P.B."/>
            <person name="Slot J.C."/>
        </authorList>
    </citation>
    <scope>NUCLEOTIDE SEQUENCE [LARGE SCALE GENOMIC DNA]</scope>
    <source>
        <strain evidence="2 3">SRW20</strain>
    </source>
</reference>
<dbReference type="EMBL" id="NHYE01005646">
    <property type="protein sequence ID" value="PPQ65753.1"/>
    <property type="molecule type" value="Genomic_DNA"/>
</dbReference>
<evidence type="ECO:0000313" key="3">
    <source>
        <dbReference type="Proteomes" id="UP000284706"/>
    </source>
</evidence>
<dbReference type="InParanoid" id="A0A409VHK9"/>
<accession>A0A409VHK9</accession>
<gene>
    <name evidence="2" type="ORF">CVT26_000354</name>
</gene>
<feature type="region of interest" description="Disordered" evidence="1">
    <location>
        <begin position="420"/>
        <end position="491"/>
    </location>
</feature>
<dbReference type="AlphaFoldDB" id="A0A409VHK9"/>
<name>A0A409VHK9_9AGAR</name>
<dbReference type="Proteomes" id="UP000284706">
    <property type="component" value="Unassembled WGS sequence"/>
</dbReference>
<organism evidence="2 3">
    <name type="scientific">Gymnopilus dilepis</name>
    <dbReference type="NCBI Taxonomy" id="231916"/>
    <lineage>
        <taxon>Eukaryota</taxon>
        <taxon>Fungi</taxon>
        <taxon>Dikarya</taxon>
        <taxon>Basidiomycota</taxon>
        <taxon>Agaricomycotina</taxon>
        <taxon>Agaricomycetes</taxon>
        <taxon>Agaricomycetidae</taxon>
        <taxon>Agaricales</taxon>
        <taxon>Agaricineae</taxon>
        <taxon>Hymenogastraceae</taxon>
        <taxon>Gymnopilus</taxon>
    </lineage>
</organism>
<dbReference type="OrthoDB" id="2993106at2759"/>
<proteinExistence type="predicted"/>